<accession>A0A177UFE2</accession>
<dbReference type="SUPFAM" id="SSF50630">
    <property type="entry name" value="Acid proteases"/>
    <property type="match status" value="1"/>
</dbReference>
<dbReference type="EMBL" id="CAJHJG010006755">
    <property type="protein sequence ID" value="CAD6959246.1"/>
    <property type="molecule type" value="Genomic_DNA"/>
</dbReference>
<reference evidence="5" key="3">
    <citation type="submission" date="2020-10" db="EMBL/GenBank/DDBJ databases">
        <authorList>
            <person name="Sedaghatjoo S."/>
        </authorList>
    </citation>
    <scope>NUCLEOTIDE SEQUENCE</scope>
    <source>
        <strain evidence="5">AZH3</strain>
    </source>
</reference>
<evidence type="ECO:0000313" key="8">
    <source>
        <dbReference type="Proteomes" id="UP000836402"/>
    </source>
</evidence>
<feature type="domain" description="Peptidase A1" evidence="4">
    <location>
        <begin position="107"/>
        <end position="599"/>
    </location>
</feature>
<evidence type="ECO:0000256" key="3">
    <source>
        <dbReference type="SAM" id="SignalP"/>
    </source>
</evidence>
<reference evidence="6" key="1">
    <citation type="submission" date="2016-04" db="EMBL/GenBank/DDBJ databases">
        <authorList>
            <person name="Nguyen H.D."/>
            <person name="Kesanakurti P."/>
            <person name="Cullis J."/>
            <person name="Levesque C.A."/>
            <person name="Hambleton S."/>
        </authorList>
    </citation>
    <scope>NUCLEOTIDE SEQUENCE</scope>
    <source>
        <strain evidence="6">DAOMC 238032</strain>
    </source>
</reference>
<evidence type="ECO:0000313" key="6">
    <source>
        <dbReference type="EMBL" id="KAE8257039.1"/>
    </source>
</evidence>
<dbReference type="InterPro" id="IPR033121">
    <property type="entry name" value="PEPTIDASE_A1"/>
</dbReference>
<dbReference type="Pfam" id="PF00026">
    <property type="entry name" value="Asp"/>
    <property type="match status" value="3"/>
</dbReference>
<dbReference type="EMBL" id="LWDD02000689">
    <property type="protein sequence ID" value="KAE8257039.1"/>
    <property type="molecule type" value="Genomic_DNA"/>
</dbReference>
<evidence type="ECO:0000259" key="4">
    <source>
        <dbReference type="PROSITE" id="PS51767"/>
    </source>
</evidence>
<sequence>MRALLLPLLLLIASTEAASPPSYFNKPDITHRSASALIDLVPRTSPQQQQQRRGLDSHDLLTSDQRRIQKRAQEATSAAGTATNSTSNSASNPSDKLSQLGYLGNAYNVALNMSSNTTGGSQLVFVQLDTASADLWVVSTRCNKSTAVACASDDIFRFDESKSSSYAPLLLSGSSSSFSSSSLNASATANLGRSLRIKGRHMGRIMVDDSGAGRQQNDWTRKSIKRWLSILSLPGYAPDSASSAHQLSTSEGNRNVRVAAANVSAGSNTSTTVPFSIMYADRSYTSGIVGVEDVTLAELKAPRQAFGLVDRTNVTLLEQGIGGILGLGFPRGSAISRTLMGQNLSNAAISNTSSAAPSVVPLMTTLLSSDSSNASYPLFSLAFNSTGGRMSIGAVDPYILPTAKDRALVDWHDVVPFPSGDSSKPSNASVNVEDAQLGSYVYWALQLAVAGANGTSANISSSPYANYTGPSPLAIIDSGTRGILGPVAAVADLYSLIPSSRHVGNGQWVVPCDTTLKLHFGFGSSPASVMRNVTLLPTQYLIGPASGNPNLCFSWLAASLDLPSADGVSWTLGTTFFQAAYTIFSLGIEGEEAPKIGLYPMDTRLANLTASTSGSGTLDPEASAALFAPEPAESVSAWLASSATKIASTLPNSLVPLPSYPDYYMTPTYAFASATKRPTPGAPPPTNAGVGALGGQPRYTPVITAAIGNGRVPVIANGTTVQPLPSNPATAAAAAKKNAGTALTPRGDGRVVYGALAWAAAVVVVPSLYHYCL</sequence>
<feature type="region of interest" description="Disordered" evidence="2">
    <location>
        <begin position="43"/>
        <end position="62"/>
    </location>
</feature>
<comment type="similarity">
    <text evidence="1">Belongs to the peptidase A1 family.</text>
</comment>
<dbReference type="Proteomes" id="UP000836402">
    <property type="component" value="Unassembled WGS sequence"/>
</dbReference>
<reference evidence="6" key="2">
    <citation type="journal article" date="2019" name="IMA Fungus">
        <title>Genome sequencing and comparison of five Tilletia species to identify candidate genes for the detection of regulated species infecting wheat.</title>
        <authorList>
            <person name="Nguyen H.D.T."/>
            <person name="Sultana T."/>
            <person name="Kesanakurti P."/>
            <person name="Hambleton S."/>
        </authorList>
    </citation>
    <scope>NUCLEOTIDE SEQUENCE</scope>
    <source>
        <strain evidence="6">DAOMC 238032</strain>
    </source>
</reference>
<dbReference type="CDD" id="cd05471">
    <property type="entry name" value="pepsin_like"/>
    <property type="match status" value="1"/>
</dbReference>
<dbReference type="Gene3D" id="2.40.70.10">
    <property type="entry name" value="Acid Proteases"/>
    <property type="match status" value="3"/>
</dbReference>
<evidence type="ECO:0000313" key="7">
    <source>
        <dbReference type="Proteomes" id="UP000077671"/>
    </source>
</evidence>
<dbReference type="InterPro" id="IPR021109">
    <property type="entry name" value="Peptidase_aspartic_dom_sf"/>
</dbReference>
<feature type="chain" id="PRO_5043478447" description="Peptidase A1 domain-containing protein" evidence="3">
    <location>
        <begin position="18"/>
        <end position="773"/>
    </location>
</feature>
<comment type="caution">
    <text evidence="6">The sequence shown here is derived from an EMBL/GenBank/DDBJ whole genome shotgun (WGS) entry which is preliminary data.</text>
</comment>
<dbReference type="AlphaFoldDB" id="A0A177UFE2"/>
<feature type="compositionally biased region" description="Low complexity" evidence="2">
    <location>
        <begin position="75"/>
        <end position="92"/>
    </location>
</feature>
<gene>
    <name evidence="6" type="ORF">A4X03_0g4804</name>
    <name evidence="5" type="ORF">JKIAZH3_G7523</name>
</gene>
<protein>
    <recommendedName>
        <fullName evidence="4">Peptidase A1 domain-containing protein</fullName>
    </recommendedName>
</protein>
<keyword evidence="3" id="KW-0732">Signal</keyword>
<feature type="signal peptide" evidence="3">
    <location>
        <begin position="1"/>
        <end position="17"/>
    </location>
</feature>
<dbReference type="InterPro" id="IPR034164">
    <property type="entry name" value="Pepsin-like_dom"/>
</dbReference>
<dbReference type="Proteomes" id="UP000077671">
    <property type="component" value="Unassembled WGS sequence"/>
</dbReference>
<feature type="region of interest" description="Disordered" evidence="2">
    <location>
        <begin position="69"/>
        <end position="94"/>
    </location>
</feature>
<name>A0A177UFE2_9BASI</name>
<dbReference type="GO" id="GO:0006508">
    <property type="term" value="P:proteolysis"/>
    <property type="evidence" value="ECO:0007669"/>
    <property type="project" value="InterPro"/>
</dbReference>
<proteinExistence type="inferred from homology"/>
<evidence type="ECO:0000313" key="5">
    <source>
        <dbReference type="EMBL" id="CAD6959246.1"/>
    </source>
</evidence>
<organism evidence="6 7">
    <name type="scientific">Tilletia caries</name>
    <name type="common">wheat bunt fungus</name>
    <dbReference type="NCBI Taxonomy" id="13290"/>
    <lineage>
        <taxon>Eukaryota</taxon>
        <taxon>Fungi</taxon>
        <taxon>Dikarya</taxon>
        <taxon>Basidiomycota</taxon>
        <taxon>Ustilaginomycotina</taxon>
        <taxon>Exobasidiomycetes</taxon>
        <taxon>Tilletiales</taxon>
        <taxon>Tilletiaceae</taxon>
        <taxon>Tilletia</taxon>
    </lineage>
</organism>
<evidence type="ECO:0000256" key="1">
    <source>
        <dbReference type="ARBA" id="ARBA00007447"/>
    </source>
</evidence>
<dbReference type="GO" id="GO:0004190">
    <property type="term" value="F:aspartic-type endopeptidase activity"/>
    <property type="evidence" value="ECO:0007669"/>
    <property type="project" value="InterPro"/>
</dbReference>
<dbReference type="PANTHER" id="PTHR47966">
    <property type="entry name" value="BETA-SITE APP-CLEAVING ENZYME, ISOFORM A-RELATED"/>
    <property type="match status" value="1"/>
</dbReference>
<dbReference type="PROSITE" id="PS51767">
    <property type="entry name" value="PEPTIDASE_A1"/>
    <property type="match status" value="1"/>
</dbReference>
<dbReference type="PANTHER" id="PTHR47966:SF74">
    <property type="entry name" value="AGR407CP"/>
    <property type="match status" value="1"/>
</dbReference>
<evidence type="ECO:0000256" key="2">
    <source>
        <dbReference type="SAM" id="MobiDB-lite"/>
    </source>
</evidence>
<keyword evidence="8" id="KW-1185">Reference proteome</keyword>
<dbReference type="InterPro" id="IPR001461">
    <property type="entry name" value="Aspartic_peptidase_A1"/>
</dbReference>
<feature type="compositionally biased region" description="Basic and acidic residues" evidence="2">
    <location>
        <begin position="53"/>
        <end position="62"/>
    </location>
</feature>